<accession>A0ABD2N9J9</accession>
<keyword evidence="2" id="KW-1133">Transmembrane helix</keyword>
<dbReference type="Proteomes" id="UP001516400">
    <property type="component" value="Unassembled WGS sequence"/>
</dbReference>
<comment type="caution">
    <text evidence="3">The sequence shown here is derived from an EMBL/GenBank/DDBJ whole genome shotgun (WGS) entry which is preliminary data.</text>
</comment>
<feature type="compositionally biased region" description="Low complexity" evidence="1">
    <location>
        <begin position="120"/>
        <end position="130"/>
    </location>
</feature>
<name>A0ABD2N9J9_9CUCU</name>
<feature type="compositionally biased region" description="Basic and acidic residues" evidence="1">
    <location>
        <begin position="250"/>
        <end position="265"/>
    </location>
</feature>
<protein>
    <submittedName>
        <fullName evidence="3">Uncharacterized protein</fullName>
    </submittedName>
</protein>
<proteinExistence type="predicted"/>
<dbReference type="PANTHER" id="PTHR41155">
    <property type="entry name" value="FI19525P1"/>
    <property type="match status" value="1"/>
</dbReference>
<organism evidence="3 4">
    <name type="scientific">Cryptolaemus montrouzieri</name>
    <dbReference type="NCBI Taxonomy" id="559131"/>
    <lineage>
        <taxon>Eukaryota</taxon>
        <taxon>Metazoa</taxon>
        <taxon>Ecdysozoa</taxon>
        <taxon>Arthropoda</taxon>
        <taxon>Hexapoda</taxon>
        <taxon>Insecta</taxon>
        <taxon>Pterygota</taxon>
        <taxon>Neoptera</taxon>
        <taxon>Endopterygota</taxon>
        <taxon>Coleoptera</taxon>
        <taxon>Polyphaga</taxon>
        <taxon>Cucujiformia</taxon>
        <taxon>Coccinelloidea</taxon>
        <taxon>Coccinellidae</taxon>
        <taxon>Scymninae</taxon>
        <taxon>Scymnini</taxon>
        <taxon>Cryptolaemus</taxon>
    </lineage>
</organism>
<feature type="region of interest" description="Disordered" evidence="1">
    <location>
        <begin position="106"/>
        <end position="136"/>
    </location>
</feature>
<feature type="transmembrane region" description="Helical" evidence="2">
    <location>
        <begin position="164"/>
        <end position="185"/>
    </location>
</feature>
<keyword evidence="4" id="KW-1185">Reference proteome</keyword>
<evidence type="ECO:0000313" key="4">
    <source>
        <dbReference type="Proteomes" id="UP001516400"/>
    </source>
</evidence>
<dbReference type="AlphaFoldDB" id="A0ABD2N9J9"/>
<dbReference type="PANTHER" id="PTHR41155:SF1">
    <property type="entry name" value="FI19525P1"/>
    <property type="match status" value="1"/>
</dbReference>
<dbReference type="EMBL" id="JABFTP020000083">
    <property type="protein sequence ID" value="KAL3275304.1"/>
    <property type="molecule type" value="Genomic_DNA"/>
</dbReference>
<evidence type="ECO:0000256" key="2">
    <source>
        <dbReference type="SAM" id="Phobius"/>
    </source>
</evidence>
<reference evidence="3 4" key="1">
    <citation type="journal article" date="2021" name="BMC Biol.">
        <title>Horizontally acquired antibacterial genes associated with adaptive radiation of ladybird beetles.</title>
        <authorList>
            <person name="Li H.S."/>
            <person name="Tang X.F."/>
            <person name="Huang Y.H."/>
            <person name="Xu Z.Y."/>
            <person name="Chen M.L."/>
            <person name="Du X.Y."/>
            <person name="Qiu B.Y."/>
            <person name="Chen P.T."/>
            <person name="Zhang W."/>
            <person name="Slipinski A."/>
            <person name="Escalona H.E."/>
            <person name="Waterhouse R.M."/>
            <person name="Zwick A."/>
            <person name="Pang H."/>
        </authorList>
    </citation>
    <scope>NUCLEOTIDE SEQUENCE [LARGE SCALE GENOMIC DNA]</scope>
    <source>
        <strain evidence="3">SYSU2018</strain>
    </source>
</reference>
<feature type="region of interest" description="Disordered" evidence="1">
    <location>
        <begin position="245"/>
        <end position="275"/>
    </location>
</feature>
<keyword evidence="2" id="KW-0472">Membrane</keyword>
<feature type="transmembrane region" description="Helical" evidence="2">
    <location>
        <begin position="191"/>
        <end position="219"/>
    </location>
</feature>
<sequence>MARILKKNHYIATPRQNPSLIGSHMSRNVEFSDGEESQRTYWEKPGSEYASVPYTIENERKKELKYDSRENGYQYIPPPALSFISRGSGYDDGSEVYVTSGAYKAPSEMSSRYHPPSEYSPPSRRAPSGASIGGRSGKSYRKAGLKMEAAVAPNPFCPNAKGMCCLMLLFNLGIILVTLGFVIVIQFHDPLIVWILGIVFEIFGCLTLIGSLIYCVVIFREVRPPNDVEDIQWTHHWQKTIGTTPSESHYSTKERYADDHSDKYSGKYSNKNGRF</sequence>
<gene>
    <name evidence="3" type="ORF">HHI36_020071</name>
</gene>
<evidence type="ECO:0000256" key="1">
    <source>
        <dbReference type="SAM" id="MobiDB-lite"/>
    </source>
</evidence>
<evidence type="ECO:0000313" key="3">
    <source>
        <dbReference type="EMBL" id="KAL3275304.1"/>
    </source>
</evidence>
<keyword evidence="2" id="KW-0812">Transmembrane</keyword>